<dbReference type="RefSeq" id="WP_253239029.1">
    <property type="nucleotide sequence ID" value="NZ_JAMYJR010000021.1"/>
</dbReference>
<evidence type="ECO:0000313" key="4">
    <source>
        <dbReference type="Proteomes" id="UP001523369"/>
    </source>
</evidence>
<dbReference type="InterPro" id="IPR023393">
    <property type="entry name" value="START-like_dom_sf"/>
</dbReference>
<accession>A0ABT1DQ22</accession>
<dbReference type="Pfam" id="PF08327">
    <property type="entry name" value="AHSA1"/>
    <property type="match status" value="1"/>
</dbReference>
<evidence type="ECO:0000256" key="1">
    <source>
        <dbReference type="ARBA" id="ARBA00006817"/>
    </source>
</evidence>
<keyword evidence="4" id="KW-1185">Reference proteome</keyword>
<dbReference type="Gene3D" id="3.30.530.20">
    <property type="match status" value="1"/>
</dbReference>
<name>A0ABT1DQ22_9ACTN</name>
<protein>
    <submittedName>
        <fullName evidence="3">SRPBCC family protein</fullName>
    </submittedName>
</protein>
<comment type="similarity">
    <text evidence="1">Belongs to the AHA1 family.</text>
</comment>
<evidence type="ECO:0000259" key="2">
    <source>
        <dbReference type="Pfam" id="PF08327"/>
    </source>
</evidence>
<dbReference type="CDD" id="cd08899">
    <property type="entry name" value="SRPBCC_CalC_Aha1-like_6"/>
    <property type="match status" value="1"/>
</dbReference>
<comment type="caution">
    <text evidence="3">The sequence shown here is derived from an EMBL/GenBank/DDBJ whole genome shotgun (WGS) entry which is preliminary data.</text>
</comment>
<gene>
    <name evidence="3" type="ORF">M1L60_20335</name>
</gene>
<dbReference type="EMBL" id="JAMYJR010000021">
    <property type="protein sequence ID" value="MCO8272947.1"/>
    <property type="molecule type" value="Genomic_DNA"/>
</dbReference>
<reference evidence="3 4" key="1">
    <citation type="submission" date="2022-06" db="EMBL/GenBank/DDBJ databases">
        <title>New Species of the Genus Actinoplanes, ActinopZanes ferrugineus.</title>
        <authorList>
            <person name="Ding P."/>
        </authorList>
    </citation>
    <scope>NUCLEOTIDE SEQUENCE [LARGE SCALE GENOMIC DNA]</scope>
    <source>
        <strain evidence="3 4">TRM88003</strain>
    </source>
</reference>
<dbReference type="Proteomes" id="UP001523369">
    <property type="component" value="Unassembled WGS sequence"/>
</dbReference>
<proteinExistence type="inferred from homology"/>
<sequence>MTMKDVLDELSATRRKMGTATLPAGEAYTMELRRRYDAHVDDVWDAITSPERLSRWMKPVTGDLRLGGTFQLDGGEHGEILRCEPPRLLRVSWMFGPGADEWPGTSEVEVRLSPGSAGDTEFELVHAAAVGEPMFPTYGPGAGGVGWDLHLLTLTSFLSDGEVLDHEKFGTSPAGREFSRRSAAAWGEAHLAAGGTPTDVAAAVKATTAFYAPTEDAQ</sequence>
<feature type="domain" description="Activator of Hsp90 ATPase homologue 1/2-like C-terminal" evidence="2">
    <location>
        <begin position="37"/>
        <end position="151"/>
    </location>
</feature>
<dbReference type="SUPFAM" id="SSF55961">
    <property type="entry name" value="Bet v1-like"/>
    <property type="match status" value="1"/>
</dbReference>
<evidence type="ECO:0000313" key="3">
    <source>
        <dbReference type="EMBL" id="MCO8272947.1"/>
    </source>
</evidence>
<dbReference type="InterPro" id="IPR013538">
    <property type="entry name" value="ASHA1/2-like_C"/>
</dbReference>
<organism evidence="3 4">
    <name type="scientific">Paractinoplanes aksuensis</name>
    <dbReference type="NCBI Taxonomy" id="2939490"/>
    <lineage>
        <taxon>Bacteria</taxon>
        <taxon>Bacillati</taxon>
        <taxon>Actinomycetota</taxon>
        <taxon>Actinomycetes</taxon>
        <taxon>Micromonosporales</taxon>
        <taxon>Micromonosporaceae</taxon>
        <taxon>Paractinoplanes</taxon>
    </lineage>
</organism>